<evidence type="ECO:0000313" key="2">
    <source>
        <dbReference type="Proteomes" id="UP000683000"/>
    </source>
</evidence>
<evidence type="ECO:0000313" key="1">
    <source>
        <dbReference type="EMBL" id="KAG6369558.1"/>
    </source>
</evidence>
<dbReference type="AlphaFoldDB" id="A0A8I3A374"/>
<keyword evidence="2" id="KW-1185">Reference proteome</keyword>
<organism evidence="1 2">
    <name type="scientific">Boletus reticuloceps</name>
    <dbReference type="NCBI Taxonomy" id="495285"/>
    <lineage>
        <taxon>Eukaryota</taxon>
        <taxon>Fungi</taxon>
        <taxon>Dikarya</taxon>
        <taxon>Basidiomycota</taxon>
        <taxon>Agaricomycotina</taxon>
        <taxon>Agaricomycetes</taxon>
        <taxon>Agaricomycetidae</taxon>
        <taxon>Boletales</taxon>
        <taxon>Boletineae</taxon>
        <taxon>Boletaceae</taxon>
        <taxon>Boletoideae</taxon>
        <taxon>Boletus</taxon>
    </lineage>
</organism>
<sequence length="320" mass="35607">MEEFLTLADDEAECLNLLDLPNYQPEVPIFVRPMSDNVNAKAATMNVNHLPKTGKNKDKEYYGVQTVRGWDLMTHGGFVTYPHHDASGLCTYMNVRSGTRIWAYIDTATDTPKGTGTSALFSEWDTLFLGSCMSQDADLPIGTLLLARGDTLIQPPGSKYMVYTPQNGMTSGGHFISYSTLHLTELALRYDSSEVPGKDAKYERDALSTNATHPSVHRYITWMVIGLPVLAQDTSRTFYRRPLVALIALSEGARMYISEEEDNVTPYLKEILGEEEHAGRIVATLKSGLKVSDAVEELEKGEWWDRGPVCNLKSMLAKLV</sequence>
<reference evidence="1" key="1">
    <citation type="submission" date="2021-03" db="EMBL/GenBank/DDBJ databases">
        <title>Evolutionary innovations through gain and loss of genes in the ectomycorrhizal Boletales.</title>
        <authorList>
            <person name="Wu G."/>
            <person name="Miyauchi S."/>
            <person name="Morin E."/>
            <person name="Yang Z.-L."/>
            <person name="Xu J."/>
            <person name="Martin F.M."/>
        </authorList>
    </citation>
    <scope>NUCLEOTIDE SEQUENCE</scope>
    <source>
        <strain evidence="1">BR01</strain>
    </source>
</reference>
<accession>A0A8I3A374</accession>
<dbReference type="EMBL" id="JAGFBS010000075">
    <property type="protein sequence ID" value="KAG6369558.1"/>
    <property type="molecule type" value="Genomic_DNA"/>
</dbReference>
<gene>
    <name evidence="1" type="ORF">JVT61DRAFT_14261</name>
</gene>
<evidence type="ECO:0008006" key="3">
    <source>
        <dbReference type="Google" id="ProtNLM"/>
    </source>
</evidence>
<name>A0A8I3A374_9AGAM</name>
<proteinExistence type="predicted"/>
<dbReference type="Proteomes" id="UP000683000">
    <property type="component" value="Unassembled WGS sequence"/>
</dbReference>
<dbReference type="OrthoDB" id="2690210at2759"/>
<protein>
    <recommendedName>
        <fullName evidence="3">JmjC domain-containing protein</fullName>
    </recommendedName>
</protein>
<dbReference type="SUPFAM" id="SSF51197">
    <property type="entry name" value="Clavaminate synthase-like"/>
    <property type="match status" value="1"/>
</dbReference>
<dbReference type="Gene3D" id="2.60.120.650">
    <property type="entry name" value="Cupin"/>
    <property type="match status" value="1"/>
</dbReference>
<comment type="caution">
    <text evidence="1">The sequence shown here is derived from an EMBL/GenBank/DDBJ whole genome shotgun (WGS) entry which is preliminary data.</text>
</comment>